<keyword evidence="4" id="KW-1185">Reference proteome</keyword>
<feature type="region of interest" description="Disordered" evidence="1">
    <location>
        <begin position="113"/>
        <end position="144"/>
    </location>
</feature>
<name>A0A183K7X8_9TREM</name>
<proteinExistence type="predicted"/>
<gene>
    <name evidence="3" type="ORF">SCUD_LOCUS11107</name>
</gene>
<feature type="compositionally biased region" description="Polar residues" evidence="1">
    <location>
        <begin position="113"/>
        <end position="136"/>
    </location>
</feature>
<evidence type="ECO:0000256" key="1">
    <source>
        <dbReference type="SAM" id="MobiDB-lite"/>
    </source>
</evidence>
<feature type="domain" description="C2" evidence="2">
    <location>
        <begin position="216"/>
        <end position="340"/>
    </location>
</feature>
<dbReference type="WBParaSite" id="SCUD_0001110701-mRNA-1">
    <property type="protein sequence ID" value="SCUD_0001110701-mRNA-1"/>
    <property type="gene ID" value="SCUD_0001110701"/>
</dbReference>
<dbReference type="Pfam" id="PF00168">
    <property type="entry name" value="C2"/>
    <property type="match status" value="1"/>
</dbReference>
<dbReference type="Gene3D" id="2.60.40.150">
    <property type="entry name" value="C2 domain"/>
    <property type="match status" value="1"/>
</dbReference>
<sequence length="408" mass="46337">MYFDKVVGTLSNISDIKKKSDEINVSQNEERTECQNTERQLDNETITTKFSISAVTTNSNISSIDSCTEIKSHGDSDNALHNPIKNEATSNHCQHQHQNNHHKNEINATNEEIPVSPSSLTGQSSSFSHLNTSSPMSYGDEMNSIPVTSSIDDLLSLDQYDQDDSMLKDFSSQNQYSIDRTNNSSLERWLSQSELLRCNTRVKDTLDQGFVLLGTRQQGVPVILRKLVLPGGLDLVSPSFTVKDNAITSQYRSYDKVIESKTNPYVKIKHNGSVLARSRMIPNSCNPIWDEKFWFRLWSLDTPIELKVYHRDPFKKDSYIGRTQFGLVDLDLDKEYEFLSKLENDLNKSMNSGEIKFYVTLSEISETFIDNSECKKLKKKMKEEKSRVFATEFSSQIPGTTTSTVDIV</sequence>
<dbReference type="Proteomes" id="UP000279833">
    <property type="component" value="Unassembled WGS sequence"/>
</dbReference>
<evidence type="ECO:0000313" key="5">
    <source>
        <dbReference type="WBParaSite" id="SCUD_0001110701-mRNA-1"/>
    </source>
</evidence>
<dbReference type="InterPro" id="IPR000008">
    <property type="entry name" value="C2_dom"/>
</dbReference>
<protein>
    <submittedName>
        <fullName evidence="5">C2 domain-containing protein</fullName>
    </submittedName>
</protein>
<dbReference type="AlphaFoldDB" id="A0A183K7X8"/>
<dbReference type="EMBL" id="UZAK01034196">
    <property type="protein sequence ID" value="VDP43072.1"/>
    <property type="molecule type" value="Genomic_DNA"/>
</dbReference>
<reference evidence="5" key="1">
    <citation type="submission" date="2016-06" db="UniProtKB">
        <authorList>
            <consortium name="WormBaseParasite"/>
        </authorList>
    </citation>
    <scope>IDENTIFICATION</scope>
</reference>
<evidence type="ECO:0000313" key="4">
    <source>
        <dbReference type="Proteomes" id="UP000279833"/>
    </source>
</evidence>
<evidence type="ECO:0000313" key="3">
    <source>
        <dbReference type="EMBL" id="VDP43072.1"/>
    </source>
</evidence>
<reference evidence="3 4" key="2">
    <citation type="submission" date="2018-11" db="EMBL/GenBank/DDBJ databases">
        <authorList>
            <consortium name="Pathogen Informatics"/>
        </authorList>
    </citation>
    <scope>NUCLEOTIDE SEQUENCE [LARGE SCALE GENOMIC DNA]</scope>
    <source>
        <strain evidence="3">Dakar</strain>
        <strain evidence="4">Dakar, Senegal</strain>
    </source>
</reference>
<dbReference type="PROSITE" id="PS50004">
    <property type="entry name" value="C2"/>
    <property type="match status" value="1"/>
</dbReference>
<evidence type="ECO:0000259" key="2">
    <source>
        <dbReference type="PROSITE" id="PS50004"/>
    </source>
</evidence>
<dbReference type="SUPFAM" id="SSF49562">
    <property type="entry name" value="C2 domain (Calcium/lipid-binding domain, CaLB)"/>
    <property type="match status" value="1"/>
</dbReference>
<organism evidence="5">
    <name type="scientific">Schistosoma curassoni</name>
    <dbReference type="NCBI Taxonomy" id="6186"/>
    <lineage>
        <taxon>Eukaryota</taxon>
        <taxon>Metazoa</taxon>
        <taxon>Spiralia</taxon>
        <taxon>Lophotrochozoa</taxon>
        <taxon>Platyhelminthes</taxon>
        <taxon>Trematoda</taxon>
        <taxon>Digenea</taxon>
        <taxon>Strigeidida</taxon>
        <taxon>Schistosomatoidea</taxon>
        <taxon>Schistosomatidae</taxon>
        <taxon>Schistosoma</taxon>
    </lineage>
</organism>
<dbReference type="STRING" id="6186.A0A183K7X8"/>
<dbReference type="SMART" id="SM00239">
    <property type="entry name" value="C2"/>
    <property type="match status" value="1"/>
</dbReference>
<accession>A0A183K7X8</accession>
<dbReference type="InterPro" id="IPR035892">
    <property type="entry name" value="C2_domain_sf"/>
</dbReference>